<dbReference type="AlphaFoldDB" id="A0ABD3WA17"/>
<protein>
    <submittedName>
        <fullName evidence="1">Uncharacterized protein</fullName>
    </submittedName>
</protein>
<proteinExistence type="predicted"/>
<evidence type="ECO:0000313" key="1">
    <source>
        <dbReference type="EMBL" id="KAL3870754.1"/>
    </source>
</evidence>
<gene>
    <name evidence="1" type="ORF">ACJMK2_038798</name>
</gene>
<organism evidence="1 2">
    <name type="scientific">Sinanodonta woodiana</name>
    <name type="common">Chinese pond mussel</name>
    <name type="synonym">Anodonta woodiana</name>
    <dbReference type="NCBI Taxonomy" id="1069815"/>
    <lineage>
        <taxon>Eukaryota</taxon>
        <taxon>Metazoa</taxon>
        <taxon>Spiralia</taxon>
        <taxon>Lophotrochozoa</taxon>
        <taxon>Mollusca</taxon>
        <taxon>Bivalvia</taxon>
        <taxon>Autobranchia</taxon>
        <taxon>Heteroconchia</taxon>
        <taxon>Palaeoheterodonta</taxon>
        <taxon>Unionida</taxon>
        <taxon>Unionoidea</taxon>
        <taxon>Unionidae</taxon>
        <taxon>Unioninae</taxon>
        <taxon>Sinanodonta</taxon>
    </lineage>
</organism>
<accession>A0ABD3WA17</accession>
<dbReference type="Proteomes" id="UP001634394">
    <property type="component" value="Unassembled WGS sequence"/>
</dbReference>
<name>A0ABD3WA17_SINWO</name>
<sequence length="106" mass="12346">MYRHIDVNLSKYVKSDIYLRTIRVDGRISREEALRRLQTAGVDVSDMEGYYKEGINAPWHAVLKSQEKARNVAGDGIKYIARLEIDLKIHWLPLFVDVVKRLWTSS</sequence>
<dbReference type="EMBL" id="JBJQND010000007">
    <property type="protein sequence ID" value="KAL3870754.1"/>
    <property type="molecule type" value="Genomic_DNA"/>
</dbReference>
<comment type="caution">
    <text evidence="1">The sequence shown here is derived from an EMBL/GenBank/DDBJ whole genome shotgun (WGS) entry which is preliminary data.</text>
</comment>
<evidence type="ECO:0000313" key="2">
    <source>
        <dbReference type="Proteomes" id="UP001634394"/>
    </source>
</evidence>
<keyword evidence="2" id="KW-1185">Reference proteome</keyword>
<reference evidence="1 2" key="1">
    <citation type="submission" date="2024-11" db="EMBL/GenBank/DDBJ databases">
        <title>Chromosome-level genome assembly of the freshwater bivalve Anodonta woodiana.</title>
        <authorList>
            <person name="Chen X."/>
        </authorList>
    </citation>
    <scope>NUCLEOTIDE SEQUENCE [LARGE SCALE GENOMIC DNA]</scope>
    <source>
        <strain evidence="1">MN2024</strain>
        <tissue evidence="1">Gills</tissue>
    </source>
</reference>